<proteinExistence type="predicted"/>
<dbReference type="GO" id="GO:0016491">
    <property type="term" value="F:oxidoreductase activity"/>
    <property type="evidence" value="ECO:0007669"/>
    <property type="project" value="UniProtKB-KW"/>
</dbReference>
<evidence type="ECO:0000259" key="2">
    <source>
        <dbReference type="Pfam" id="PF02668"/>
    </source>
</evidence>
<evidence type="ECO:0000313" key="3">
    <source>
        <dbReference type="EMBL" id="PIO59097.1"/>
    </source>
</evidence>
<dbReference type="OrthoDB" id="408743at2759"/>
<name>A0A2G9TMD3_TELCI</name>
<keyword evidence="1" id="KW-0560">Oxidoreductase</keyword>
<sequence length="68" mass="7165">VFHCLHAAEQGGDTVLVDGFECATQLKNENPAAFKLLSKRRSDIDAGICGPRAIAGCIGLHGCIRVAE</sequence>
<reference evidence="3 4" key="1">
    <citation type="submission" date="2015-09" db="EMBL/GenBank/DDBJ databases">
        <title>Draft genome of the parasitic nematode Teladorsagia circumcincta isolate WARC Sus (inbred).</title>
        <authorList>
            <person name="Mitreva M."/>
        </authorList>
    </citation>
    <scope>NUCLEOTIDE SEQUENCE [LARGE SCALE GENOMIC DNA]</scope>
    <source>
        <strain evidence="3 4">S</strain>
    </source>
</reference>
<evidence type="ECO:0000256" key="1">
    <source>
        <dbReference type="ARBA" id="ARBA00023002"/>
    </source>
</evidence>
<dbReference type="InterPro" id="IPR003819">
    <property type="entry name" value="TauD/TfdA-like"/>
</dbReference>
<evidence type="ECO:0000313" key="4">
    <source>
        <dbReference type="Proteomes" id="UP000230423"/>
    </source>
</evidence>
<dbReference type="AlphaFoldDB" id="A0A2G9TMD3"/>
<feature type="domain" description="TauD/TfdA-like" evidence="2">
    <location>
        <begin position="1"/>
        <end position="42"/>
    </location>
</feature>
<dbReference type="InterPro" id="IPR042098">
    <property type="entry name" value="TauD-like_sf"/>
</dbReference>
<protein>
    <recommendedName>
        <fullName evidence="2">TauD/TfdA-like domain-containing protein</fullName>
    </recommendedName>
</protein>
<organism evidence="3 4">
    <name type="scientific">Teladorsagia circumcincta</name>
    <name type="common">Brown stomach worm</name>
    <name type="synonym">Ostertagia circumcincta</name>
    <dbReference type="NCBI Taxonomy" id="45464"/>
    <lineage>
        <taxon>Eukaryota</taxon>
        <taxon>Metazoa</taxon>
        <taxon>Ecdysozoa</taxon>
        <taxon>Nematoda</taxon>
        <taxon>Chromadorea</taxon>
        <taxon>Rhabditida</taxon>
        <taxon>Rhabditina</taxon>
        <taxon>Rhabditomorpha</taxon>
        <taxon>Strongyloidea</taxon>
        <taxon>Trichostrongylidae</taxon>
        <taxon>Teladorsagia</taxon>
    </lineage>
</organism>
<dbReference type="Gene3D" id="3.60.130.10">
    <property type="entry name" value="Clavaminate synthase-like"/>
    <property type="match status" value="1"/>
</dbReference>
<feature type="non-terminal residue" evidence="3">
    <location>
        <position position="68"/>
    </location>
</feature>
<dbReference type="Pfam" id="PF02668">
    <property type="entry name" value="TauD"/>
    <property type="match status" value="1"/>
</dbReference>
<dbReference type="EMBL" id="KZ358854">
    <property type="protein sequence ID" value="PIO59097.1"/>
    <property type="molecule type" value="Genomic_DNA"/>
</dbReference>
<feature type="non-terminal residue" evidence="3">
    <location>
        <position position="1"/>
    </location>
</feature>
<accession>A0A2G9TMD3</accession>
<dbReference type="SUPFAM" id="SSF51197">
    <property type="entry name" value="Clavaminate synthase-like"/>
    <property type="match status" value="1"/>
</dbReference>
<dbReference type="Proteomes" id="UP000230423">
    <property type="component" value="Unassembled WGS sequence"/>
</dbReference>
<gene>
    <name evidence="3" type="ORF">TELCIR_19452</name>
</gene>
<keyword evidence="4" id="KW-1185">Reference proteome</keyword>